<evidence type="ECO:0000256" key="7">
    <source>
        <dbReference type="ARBA" id="ARBA00022723"/>
    </source>
</evidence>
<dbReference type="InterPro" id="IPR015870">
    <property type="entry name" value="UDP-acyl_N-AcGlcN_deAcase_N"/>
</dbReference>
<keyword evidence="8" id="KW-0378">Hydrolase</keyword>
<dbReference type="PANTHER" id="PTHR33694:SF1">
    <property type="entry name" value="UDP-3-O-ACYL-N-ACETYLGLUCOSAMINE DEACETYLASE 1, MITOCHONDRIAL-RELATED"/>
    <property type="match status" value="1"/>
</dbReference>
<dbReference type="Proteomes" id="UP000263642">
    <property type="component" value="Unassembled WGS sequence"/>
</dbReference>
<dbReference type="InterPro" id="IPR020568">
    <property type="entry name" value="Ribosomal_Su5_D2-typ_SF"/>
</dbReference>
<evidence type="ECO:0000256" key="1">
    <source>
        <dbReference type="ARBA" id="ARBA00001947"/>
    </source>
</evidence>
<comment type="pathway">
    <text evidence="3">Glycolipid biosynthesis; lipid IV(A) biosynthesis; lipid IV(A) from (3R)-3-hydroxytetradecanoyl-[acyl-carrier-protein] and UDP-N-acetyl-alpha-D-glucosamine: step 2/6.</text>
</comment>
<comment type="cofactor">
    <cofactor evidence="1">
        <name>Zn(2+)</name>
        <dbReference type="ChEBI" id="CHEBI:29105"/>
    </cofactor>
</comment>
<evidence type="ECO:0000256" key="12">
    <source>
        <dbReference type="NCBIfam" id="TIGR00325"/>
    </source>
</evidence>
<dbReference type="InterPro" id="IPR011334">
    <property type="entry name" value="UDP-acyl_GlcNac_deAcase_C"/>
</dbReference>
<evidence type="ECO:0000313" key="13">
    <source>
        <dbReference type="EMBL" id="HCO22736.1"/>
    </source>
</evidence>
<dbReference type="EMBL" id="DQAY01000045">
    <property type="protein sequence ID" value="HCO22736.1"/>
    <property type="molecule type" value="Genomic_DNA"/>
</dbReference>
<comment type="catalytic activity">
    <reaction evidence="11">
        <text>a UDP-3-O-[(3R)-3-hydroxyacyl]-N-acetyl-alpha-D-glucosamine + H2O = a UDP-3-O-[(3R)-3-hydroxyacyl]-alpha-D-glucosamine + acetate</text>
        <dbReference type="Rhea" id="RHEA:67816"/>
        <dbReference type="ChEBI" id="CHEBI:15377"/>
        <dbReference type="ChEBI" id="CHEBI:30089"/>
        <dbReference type="ChEBI" id="CHEBI:137740"/>
        <dbReference type="ChEBI" id="CHEBI:173225"/>
        <dbReference type="EC" id="3.5.1.108"/>
    </reaction>
</comment>
<dbReference type="GO" id="GO:0046872">
    <property type="term" value="F:metal ion binding"/>
    <property type="evidence" value="ECO:0007669"/>
    <property type="project" value="UniProtKB-KW"/>
</dbReference>
<evidence type="ECO:0000313" key="14">
    <source>
        <dbReference type="Proteomes" id="UP000263642"/>
    </source>
</evidence>
<dbReference type="EC" id="3.5.1.108" evidence="4 12"/>
<evidence type="ECO:0000256" key="4">
    <source>
        <dbReference type="ARBA" id="ARBA00012745"/>
    </source>
</evidence>
<keyword evidence="6" id="KW-0441">Lipid A biosynthesis</keyword>
<dbReference type="Gene3D" id="3.30.1700.10">
    <property type="entry name" value="lpxc deacetylase, domain 2"/>
    <property type="match status" value="1"/>
</dbReference>
<dbReference type="GO" id="GO:0103117">
    <property type="term" value="F:UDP-3-O-acyl-N-acetylglucosamine deacetylase activity"/>
    <property type="evidence" value="ECO:0007669"/>
    <property type="project" value="UniProtKB-UniRule"/>
</dbReference>
<organism evidence="13 14">
    <name type="scientific">Gimesia maris</name>
    <dbReference type="NCBI Taxonomy" id="122"/>
    <lineage>
        <taxon>Bacteria</taxon>
        <taxon>Pseudomonadati</taxon>
        <taxon>Planctomycetota</taxon>
        <taxon>Planctomycetia</taxon>
        <taxon>Planctomycetales</taxon>
        <taxon>Planctomycetaceae</taxon>
        <taxon>Gimesia</taxon>
    </lineage>
</organism>
<keyword evidence="5" id="KW-0444">Lipid biosynthesis</keyword>
<comment type="caution">
    <text evidence="13">The sequence shown here is derived from an EMBL/GenBank/DDBJ whole genome shotgun (WGS) entry which is preliminary data.</text>
</comment>
<protein>
    <recommendedName>
        <fullName evidence="4 12">UDP-3-O-acyl-N-acetylglucosamine deacetylase</fullName>
        <ecNumber evidence="4 12">3.5.1.108</ecNumber>
    </recommendedName>
</protein>
<dbReference type="SUPFAM" id="SSF54211">
    <property type="entry name" value="Ribosomal protein S5 domain 2-like"/>
    <property type="match status" value="2"/>
</dbReference>
<dbReference type="GO" id="GO:0009245">
    <property type="term" value="P:lipid A biosynthetic process"/>
    <property type="evidence" value="ECO:0007669"/>
    <property type="project" value="UniProtKB-UniRule"/>
</dbReference>
<evidence type="ECO:0000256" key="3">
    <source>
        <dbReference type="ARBA" id="ARBA00005002"/>
    </source>
</evidence>
<dbReference type="PANTHER" id="PTHR33694">
    <property type="entry name" value="UDP-3-O-ACYL-N-ACETYLGLUCOSAMINE DEACETYLASE 1, MITOCHONDRIAL-RELATED"/>
    <property type="match status" value="1"/>
</dbReference>
<keyword evidence="10" id="KW-0443">Lipid metabolism</keyword>
<evidence type="ECO:0000256" key="11">
    <source>
        <dbReference type="ARBA" id="ARBA00024535"/>
    </source>
</evidence>
<dbReference type="NCBIfam" id="TIGR00325">
    <property type="entry name" value="lpxC"/>
    <property type="match status" value="1"/>
</dbReference>
<name>A0A3D3R2C1_9PLAN</name>
<gene>
    <name evidence="13" type="primary">lpxC</name>
    <name evidence="13" type="ORF">DIT97_06625</name>
</gene>
<keyword evidence="9" id="KW-0862">Zinc</keyword>
<evidence type="ECO:0000256" key="10">
    <source>
        <dbReference type="ARBA" id="ARBA00023098"/>
    </source>
</evidence>
<evidence type="ECO:0000256" key="6">
    <source>
        <dbReference type="ARBA" id="ARBA00022556"/>
    </source>
</evidence>
<reference evidence="13 14" key="1">
    <citation type="journal article" date="2018" name="Nat. Biotechnol.">
        <title>A standardized bacterial taxonomy based on genome phylogeny substantially revises the tree of life.</title>
        <authorList>
            <person name="Parks D.H."/>
            <person name="Chuvochina M."/>
            <person name="Waite D.W."/>
            <person name="Rinke C."/>
            <person name="Skarshewski A."/>
            <person name="Chaumeil P.A."/>
            <person name="Hugenholtz P."/>
        </authorList>
    </citation>
    <scope>NUCLEOTIDE SEQUENCE [LARGE SCALE GENOMIC DNA]</scope>
    <source>
        <strain evidence="13">UBA9375</strain>
    </source>
</reference>
<accession>A0A3D3R2C1</accession>
<proteinExistence type="predicted"/>
<dbReference type="Gene3D" id="3.30.230.20">
    <property type="entry name" value="lpxc deacetylase, domain 1"/>
    <property type="match status" value="1"/>
</dbReference>
<keyword evidence="7" id="KW-0479">Metal-binding</keyword>
<dbReference type="UniPathway" id="UPA00359">
    <property type="reaction ID" value="UER00478"/>
</dbReference>
<dbReference type="Pfam" id="PF03331">
    <property type="entry name" value="LpxC"/>
    <property type="match status" value="1"/>
</dbReference>
<sequence>MRTRNQRTLARSLQCSGVGIFTNSDVKIRFCPAPENHGIQFVRTDLAGSKPIPAIIENAVFKQRRTAIEFKGASVEMIEHVMAALAGLQIDNCRVEINAPEAPCFDGSSRELSEELLEAGIVEQPFQRKLIRIEQPVTVEDESGSFIQAKPLNRSVMAIGYYLNYGDDSPVSPQCLTLEINPETWMSQLAFSRTFVLEQEVEAMQALGFGQKLSARDLLVLGAEGPIDNELRTLDECVRHKILDCLGDFALIGCDLQGYFCAHQSGHALNRELIKQIKATHVSARSDSTWKVA</sequence>
<evidence type="ECO:0000256" key="5">
    <source>
        <dbReference type="ARBA" id="ARBA00022516"/>
    </source>
</evidence>
<dbReference type="AlphaFoldDB" id="A0A3D3R2C1"/>
<dbReference type="InterPro" id="IPR004463">
    <property type="entry name" value="UDP-acyl_GlcNac_deAcase"/>
</dbReference>
<evidence type="ECO:0000256" key="2">
    <source>
        <dbReference type="ARBA" id="ARBA00002923"/>
    </source>
</evidence>
<dbReference type="RefSeq" id="WP_154930382.1">
    <property type="nucleotide sequence ID" value="NZ_CAXAST010000011.1"/>
</dbReference>
<evidence type="ECO:0000256" key="9">
    <source>
        <dbReference type="ARBA" id="ARBA00022833"/>
    </source>
</evidence>
<comment type="function">
    <text evidence="2">Catalyzes the hydrolysis of UDP-3-O-myristoyl-N-acetylglucosamine to form UDP-3-O-myristoylglucosamine and acetate, the committed step in lipid A biosynthesis.</text>
</comment>
<dbReference type="GO" id="GO:0016020">
    <property type="term" value="C:membrane"/>
    <property type="evidence" value="ECO:0007669"/>
    <property type="project" value="GOC"/>
</dbReference>
<evidence type="ECO:0000256" key="8">
    <source>
        <dbReference type="ARBA" id="ARBA00022801"/>
    </source>
</evidence>